<protein>
    <recommendedName>
        <fullName evidence="3">Encoded protein</fullName>
    </recommendedName>
</protein>
<proteinExistence type="predicted"/>
<keyword evidence="2" id="KW-1185">Reference proteome</keyword>
<organism evidence="1 2">
    <name type="scientific">Dunaliella salina</name>
    <name type="common">Green alga</name>
    <name type="synonym">Protococcus salinus</name>
    <dbReference type="NCBI Taxonomy" id="3046"/>
    <lineage>
        <taxon>Eukaryota</taxon>
        <taxon>Viridiplantae</taxon>
        <taxon>Chlorophyta</taxon>
        <taxon>core chlorophytes</taxon>
        <taxon>Chlorophyceae</taxon>
        <taxon>CS clade</taxon>
        <taxon>Chlamydomonadales</taxon>
        <taxon>Dunaliellaceae</taxon>
        <taxon>Dunaliella</taxon>
    </lineage>
</organism>
<name>A0ABQ7FVQ7_DUNSA</name>
<evidence type="ECO:0008006" key="3">
    <source>
        <dbReference type="Google" id="ProtNLM"/>
    </source>
</evidence>
<sequence>MLLHQLGQPYSHHFRLLHQSFAHQWPTRLPQPLPNEPAKDNIIHHGTGKPCTGNFLCSAEDISMQCYYLLAKQDNHAWICQNLDLSLREFLPTRTSLLA</sequence>
<gene>
    <name evidence="1" type="ORF">DUNSADRAFT_3030</name>
</gene>
<dbReference type="Proteomes" id="UP000815325">
    <property type="component" value="Unassembled WGS sequence"/>
</dbReference>
<evidence type="ECO:0000313" key="1">
    <source>
        <dbReference type="EMBL" id="KAF5826464.1"/>
    </source>
</evidence>
<reference evidence="1" key="1">
    <citation type="submission" date="2017-08" db="EMBL/GenBank/DDBJ databases">
        <authorList>
            <person name="Polle J.E."/>
            <person name="Barry K."/>
            <person name="Cushman J."/>
            <person name="Schmutz J."/>
            <person name="Tran D."/>
            <person name="Hathwaick L.T."/>
            <person name="Yim W.C."/>
            <person name="Jenkins J."/>
            <person name="Mckie-Krisberg Z.M."/>
            <person name="Prochnik S."/>
            <person name="Lindquist E."/>
            <person name="Dockter R.B."/>
            <person name="Adam C."/>
            <person name="Molina H."/>
            <person name="Bunkerborg J."/>
            <person name="Jin E."/>
            <person name="Buchheim M."/>
            <person name="Magnuson J."/>
        </authorList>
    </citation>
    <scope>NUCLEOTIDE SEQUENCE</scope>
    <source>
        <strain evidence="1">CCAP 19/18</strain>
    </source>
</reference>
<comment type="caution">
    <text evidence="1">The sequence shown here is derived from an EMBL/GenBank/DDBJ whole genome shotgun (WGS) entry which is preliminary data.</text>
</comment>
<dbReference type="EMBL" id="MU070910">
    <property type="protein sequence ID" value="KAF5826464.1"/>
    <property type="molecule type" value="Genomic_DNA"/>
</dbReference>
<accession>A0ABQ7FVQ7</accession>
<evidence type="ECO:0000313" key="2">
    <source>
        <dbReference type="Proteomes" id="UP000815325"/>
    </source>
</evidence>